<keyword evidence="4" id="KW-0813">Transport</keyword>
<dbReference type="GO" id="GO:0005739">
    <property type="term" value="C:mitochondrion"/>
    <property type="evidence" value="ECO:0007669"/>
    <property type="project" value="UniProtKB-ARBA"/>
</dbReference>
<dbReference type="SUPFAM" id="SSF52943">
    <property type="entry name" value="ATP synthase (F1-ATPase), gamma subunit"/>
    <property type="match status" value="1"/>
</dbReference>
<evidence type="ECO:0000256" key="11">
    <source>
        <dbReference type="ARBA" id="ARBA00023310"/>
    </source>
</evidence>
<keyword evidence="11" id="KW-0066">ATP synthesis</keyword>
<dbReference type="PRINTS" id="PR00126">
    <property type="entry name" value="ATPASEGAMMA"/>
</dbReference>
<evidence type="ECO:0000256" key="2">
    <source>
        <dbReference type="ARBA" id="ARBA00004170"/>
    </source>
</evidence>
<keyword evidence="5" id="KW-1003">Cell membrane</keyword>
<dbReference type="CDD" id="cd12151">
    <property type="entry name" value="F1-ATPase_gamma"/>
    <property type="match status" value="1"/>
</dbReference>
<dbReference type="FunFam" id="1.10.287.80:FF:000001">
    <property type="entry name" value="ATP synthase gamma chain"/>
    <property type="match status" value="1"/>
</dbReference>
<reference evidence="13" key="1">
    <citation type="submission" date="2018-05" db="EMBL/GenBank/DDBJ databases">
        <authorList>
            <person name="Lanie J.A."/>
            <person name="Ng W.-L."/>
            <person name="Kazmierczak K.M."/>
            <person name="Andrzejewski T.M."/>
            <person name="Davidsen T.M."/>
            <person name="Wayne K.J."/>
            <person name="Tettelin H."/>
            <person name="Glass J.I."/>
            <person name="Rusch D."/>
            <person name="Podicherti R."/>
            <person name="Tsui H.-C.T."/>
            <person name="Winkler M.E."/>
        </authorList>
    </citation>
    <scope>NUCLEOTIDE SEQUENCE</scope>
</reference>
<dbReference type="GO" id="GO:0046933">
    <property type="term" value="F:proton-transporting ATP synthase activity, rotational mechanism"/>
    <property type="evidence" value="ECO:0007669"/>
    <property type="project" value="InterPro"/>
</dbReference>
<dbReference type="GO" id="GO:0045259">
    <property type="term" value="C:proton-transporting ATP synthase complex"/>
    <property type="evidence" value="ECO:0007669"/>
    <property type="project" value="UniProtKB-KW"/>
</dbReference>
<evidence type="ECO:0008006" key="14">
    <source>
        <dbReference type="Google" id="ProtNLM"/>
    </source>
</evidence>
<dbReference type="InterPro" id="IPR023632">
    <property type="entry name" value="ATP_synth_F1_gsu_CS"/>
</dbReference>
<gene>
    <name evidence="13" type="ORF">METZ01_LOCUS203031</name>
</gene>
<sequence>MANLKELKNRITSVTSTQKITKAMQMVAAAKLRRAQEAAENSRPYAQRMERMIASVASNLPSLDAAPPMVVGTGKDDVHLLVVVTAERGLCGAFNTNIVRTVRARARELKDSGKTVKLFCVGRKGQESLRRDMEDDIVEYVTLRDVKQLSFADIRQVAEKVSQMFADGEFDVCTVYFNAFKSVISQVVTDQQLIPVKLPDPDAEADEDMVDLGGAIYEFEPEENDLLGVLVPRNISIQIYRSLLESSAAEQAARMTSMDNATRNAGDMIDALTLTYNRTRQAIITKELIEIVSGAEAL</sequence>
<evidence type="ECO:0000256" key="1">
    <source>
        <dbReference type="ARBA" id="ARBA00003456"/>
    </source>
</evidence>
<dbReference type="EMBL" id="UINC01044563">
    <property type="protein sequence ID" value="SVB50177.1"/>
    <property type="molecule type" value="Genomic_DNA"/>
</dbReference>
<evidence type="ECO:0000256" key="6">
    <source>
        <dbReference type="ARBA" id="ARBA00022519"/>
    </source>
</evidence>
<dbReference type="InterPro" id="IPR000131">
    <property type="entry name" value="ATP_synth_F1_gsu"/>
</dbReference>
<dbReference type="InterPro" id="IPR035968">
    <property type="entry name" value="ATP_synth_F1_ATPase_gsu"/>
</dbReference>
<comment type="function">
    <text evidence="1">Produces ATP from ADP in the presence of a proton gradient across the membrane. The gamma chain is believed to be important in regulating ATPase activity and the flow of protons through the CF(0) complex.</text>
</comment>
<comment type="similarity">
    <text evidence="3">Belongs to the ATPase gamma chain family.</text>
</comment>
<dbReference type="AlphaFoldDB" id="A0A382EJY5"/>
<dbReference type="PANTHER" id="PTHR11693">
    <property type="entry name" value="ATP SYNTHASE GAMMA CHAIN"/>
    <property type="match status" value="1"/>
</dbReference>
<evidence type="ECO:0000256" key="7">
    <source>
        <dbReference type="ARBA" id="ARBA00022781"/>
    </source>
</evidence>
<dbReference type="NCBIfam" id="TIGR01146">
    <property type="entry name" value="ATPsyn_F1gamma"/>
    <property type="match status" value="1"/>
</dbReference>
<evidence type="ECO:0000256" key="12">
    <source>
        <dbReference type="ARBA" id="ARBA00060385"/>
    </source>
</evidence>
<dbReference type="PIRSF" id="PIRSF039089">
    <property type="entry name" value="ATP_synthase_gamma"/>
    <property type="match status" value="1"/>
</dbReference>
<evidence type="ECO:0000256" key="4">
    <source>
        <dbReference type="ARBA" id="ARBA00022448"/>
    </source>
</evidence>
<evidence type="ECO:0000313" key="13">
    <source>
        <dbReference type="EMBL" id="SVB50177.1"/>
    </source>
</evidence>
<protein>
    <recommendedName>
        <fullName evidence="14">ATP synthase gamma chain</fullName>
    </recommendedName>
</protein>
<name>A0A382EJY5_9ZZZZ</name>
<dbReference type="HAMAP" id="MF_00815">
    <property type="entry name" value="ATP_synth_gamma_bact"/>
    <property type="match status" value="1"/>
</dbReference>
<dbReference type="NCBIfam" id="NF004146">
    <property type="entry name" value="PRK05621.1-4"/>
    <property type="match status" value="1"/>
</dbReference>
<dbReference type="Gene3D" id="3.40.1380.10">
    <property type="match status" value="1"/>
</dbReference>
<dbReference type="PROSITE" id="PS00153">
    <property type="entry name" value="ATPASE_GAMMA"/>
    <property type="match status" value="1"/>
</dbReference>
<keyword evidence="10" id="KW-0139">CF(1)</keyword>
<evidence type="ECO:0000256" key="8">
    <source>
        <dbReference type="ARBA" id="ARBA00023065"/>
    </source>
</evidence>
<keyword evidence="7" id="KW-0375">Hydrogen ion transport</keyword>
<proteinExistence type="inferred from homology"/>
<comment type="subcellular location">
    <subcellularLocation>
        <location evidence="2">Membrane</location>
        <topology evidence="2">Peripheral membrane protein</topology>
    </subcellularLocation>
    <subcellularLocation>
        <location evidence="12">Thylakoid</location>
    </subcellularLocation>
</comment>
<dbReference type="Pfam" id="PF00231">
    <property type="entry name" value="ATP-synt"/>
    <property type="match status" value="1"/>
</dbReference>
<keyword evidence="8" id="KW-0406">Ion transport</keyword>
<organism evidence="13">
    <name type="scientific">marine metagenome</name>
    <dbReference type="NCBI Taxonomy" id="408172"/>
    <lineage>
        <taxon>unclassified sequences</taxon>
        <taxon>metagenomes</taxon>
        <taxon>ecological metagenomes</taxon>
    </lineage>
</organism>
<keyword evidence="6" id="KW-0997">Cell inner membrane</keyword>
<dbReference type="Gene3D" id="1.10.287.80">
    <property type="entry name" value="ATP synthase, gamma subunit, helix hairpin domain"/>
    <property type="match status" value="1"/>
</dbReference>
<evidence type="ECO:0000256" key="9">
    <source>
        <dbReference type="ARBA" id="ARBA00023136"/>
    </source>
</evidence>
<evidence type="ECO:0000256" key="3">
    <source>
        <dbReference type="ARBA" id="ARBA00007681"/>
    </source>
</evidence>
<evidence type="ECO:0000256" key="5">
    <source>
        <dbReference type="ARBA" id="ARBA00022475"/>
    </source>
</evidence>
<accession>A0A382EJY5</accession>
<dbReference type="FunFam" id="1.10.287.80:FF:000003">
    <property type="entry name" value="ATP synthase gamma chain, chloroplastic"/>
    <property type="match status" value="1"/>
</dbReference>
<dbReference type="PANTHER" id="PTHR11693:SF22">
    <property type="entry name" value="ATP SYNTHASE SUBUNIT GAMMA, MITOCHONDRIAL"/>
    <property type="match status" value="1"/>
</dbReference>
<dbReference type="GO" id="GO:0009579">
    <property type="term" value="C:thylakoid"/>
    <property type="evidence" value="ECO:0007669"/>
    <property type="project" value="UniProtKB-SubCell"/>
</dbReference>
<evidence type="ECO:0000256" key="10">
    <source>
        <dbReference type="ARBA" id="ARBA00023196"/>
    </source>
</evidence>
<keyword evidence="9" id="KW-0472">Membrane</keyword>